<dbReference type="RefSeq" id="WP_268883305.1">
    <property type="nucleotide sequence ID" value="NZ_CP114029.1"/>
</dbReference>
<dbReference type="InterPro" id="IPR058548">
    <property type="entry name" value="MlaB-like_STAS"/>
</dbReference>
<evidence type="ECO:0000313" key="2">
    <source>
        <dbReference type="EMBL" id="WAP70780.1"/>
    </source>
</evidence>
<dbReference type="EMBL" id="CP114029">
    <property type="protein sequence ID" value="WAP70780.1"/>
    <property type="molecule type" value="Genomic_DNA"/>
</dbReference>
<dbReference type="Pfam" id="PF13466">
    <property type="entry name" value="STAS_2"/>
    <property type="match status" value="1"/>
</dbReference>
<reference evidence="2" key="1">
    <citation type="submission" date="2022-12" db="EMBL/GenBank/DDBJ databases">
        <title>Jiella pelagia sp. nov., isolated from phosphonate enriched culture of Northwest Pacific surface seawater.</title>
        <authorList>
            <person name="Shin D.Y."/>
            <person name="Hwang C.Y."/>
        </authorList>
    </citation>
    <scope>NUCLEOTIDE SEQUENCE</scope>
    <source>
        <strain evidence="2">HL-NP1</strain>
    </source>
</reference>
<sequence>MNQELQVQSSNSPEQQLPFALAGECRIRNVAEIAAAFQQRVGGDIRIDARGLTGIDVAVLQLLVSVKKSSAATGHAISIDAEAGGVLHLAMDRAGLGPALQDTLRSNPK</sequence>
<feature type="domain" description="MlaB-like STAS" evidence="1">
    <location>
        <begin position="20"/>
        <end position="89"/>
    </location>
</feature>
<gene>
    <name evidence="2" type="ORF">OH818_12685</name>
</gene>
<accession>A0ABY7C7J1</accession>
<organism evidence="2 3">
    <name type="scientific">Jiella pelagia</name>
    <dbReference type="NCBI Taxonomy" id="2986949"/>
    <lineage>
        <taxon>Bacteria</taxon>
        <taxon>Pseudomonadati</taxon>
        <taxon>Pseudomonadota</taxon>
        <taxon>Alphaproteobacteria</taxon>
        <taxon>Hyphomicrobiales</taxon>
        <taxon>Aurantimonadaceae</taxon>
        <taxon>Jiella</taxon>
    </lineage>
</organism>
<keyword evidence="3" id="KW-1185">Reference proteome</keyword>
<name>A0ABY7C7J1_9HYPH</name>
<protein>
    <submittedName>
        <fullName evidence="2">STAS domain-containing protein</fullName>
    </submittedName>
</protein>
<proteinExistence type="predicted"/>
<dbReference type="Proteomes" id="UP001164020">
    <property type="component" value="Chromosome"/>
</dbReference>
<evidence type="ECO:0000313" key="3">
    <source>
        <dbReference type="Proteomes" id="UP001164020"/>
    </source>
</evidence>
<evidence type="ECO:0000259" key="1">
    <source>
        <dbReference type="Pfam" id="PF13466"/>
    </source>
</evidence>